<dbReference type="AlphaFoldDB" id="A0AA38UEE1"/>
<dbReference type="GO" id="GO:0016491">
    <property type="term" value="F:oxidoreductase activity"/>
    <property type="evidence" value="ECO:0007669"/>
    <property type="project" value="UniProtKB-KW"/>
</dbReference>
<sequence>MPYFQPKVTLPAALSFRDKTILVTGASAGIGFAATKQFLIHGAKEIIAGVRSTTKAETARSQILSDPAVTKANPGGKITILKLEAEDYQSVLDFANVVKSRYDGTLDMLLLNAGTGSLKWEVVAKTGHEKTMQVNLLSPALLALELLPVLEKTAARTGVPSRLTWVGSFVQFDHSFEKRPIEKDEGVLQHVDDNRHFESMATYSNSKLLGTMFIEELARYVDSSKVIVNDVSPGMVATGFGEYPTWLRIMFGILFALKARSIDNGAKTYLHALGVAGKESHGKYLSDNQVAERAAFTQTQTGSEVREKLWDEVARECSRVDSNLQRLNSSIS</sequence>
<dbReference type="EMBL" id="JAPDRK010000028">
    <property type="protein sequence ID" value="KAJ9602143.1"/>
    <property type="molecule type" value="Genomic_DNA"/>
</dbReference>
<dbReference type="PRINTS" id="PR00081">
    <property type="entry name" value="GDHRDH"/>
</dbReference>
<proteinExistence type="inferred from homology"/>
<dbReference type="PANTHER" id="PTHR43157">
    <property type="entry name" value="PHOSPHATIDYLINOSITOL-GLYCAN BIOSYNTHESIS CLASS F PROTEIN-RELATED"/>
    <property type="match status" value="1"/>
</dbReference>
<reference evidence="3" key="1">
    <citation type="submission" date="2022-10" db="EMBL/GenBank/DDBJ databases">
        <title>Culturing micro-colonial fungi from biological soil crusts in the Mojave desert and describing Neophaeococcomyces mojavensis, and introducing the new genera and species Taxawa tesnikishii.</title>
        <authorList>
            <person name="Kurbessoian T."/>
            <person name="Stajich J.E."/>
        </authorList>
    </citation>
    <scope>NUCLEOTIDE SEQUENCE</scope>
    <source>
        <strain evidence="3">TK_41</strain>
    </source>
</reference>
<dbReference type="SUPFAM" id="SSF51735">
    <property type="entry name" value="NAD(P)-binding Rossmann-fold domains"/>
    <property type="match status" value="1"/>
</dbReference>
<accession>A0AA38UEE1</accession>
<evidence type="ECO:0000313" key="4">
    <source>
        <dbReference type="Proteomes" id="UP001172673"/>
    </source>
</evidence>
<dbReference type="Pfam" id="PF00106">
    <property type="entry name" value="adh_short"/>
    <property type="match status" value="1"/>
</dbReference>
<evidence type="ECO:0000256" key="2">
    <source>
        <dbReference type="ARBA" id="ARBA00023002"/>
    </source>
</evidence>
<dbReference type="PANTHER" id="PTHR43157:SF31">
    <property type="entry name" value="PHOSPHATIDYLINOSITOL-GLYCAN BIOSYNTHESIS CLASS F PROTEIN"/>
    <property type="match status" value="1"/>
</dbReference>
<comment type="similarity">
    <text evidence="1">Belongs to the short-chain dehydrogenases/reductases (SDR) family.</text>
</comment>
<organism evidence="3 4">
    <name type="scientific">Cladophialophora chaetospira</name>
    <dbReference type="NCBI Taxonomy" id="386627"/>
    <lineage>
        <taxon>Eukaryota</taxon>
        <taxon>Fungi</taxon>
        <taxon>Dikarya</taxon>
        <taxon>Ascomycota</taxon>
        <taxon>Pezizomycotina</taxon>
        <taxon>Eurotiomycetes</taxon>
        <taxon>Chaetothyriomycetidae</taxon>
        <taxon>Chaetothyriales</taxon>
        <taxon>Herpotrichiellaceae</taxon>
        <taxon>Cladophialophora</taxon>
    </lineage>
</organism>
<dbReference type="InterPro" id="IPR002347">
    <property type="entry name" value="SDR_fam"/>
</dbReference>
<comment type="caution">
    <text evidence="3">The sequence shown here is derived from an EMBL/GenBank/DDBJ whole genome shotgun (WGS) entry which is preliminary data.</text>
</comment>
<dbReference type="Gene3D" id="3.40.50.720">
    <property type="entry name" value="NAD(P)-binding Rossmann-like Domain"/>
    <property type="match status" value="1"/>
</dbReference>
<protein>
    <submittedName>
        <fullName evidence="3">Uncharacterized protein</fullName>
    </submittedName>
</protein>
<keyword evidence="4" id="KW-1185">Reference proteome</keyword>
<dbReference type="InterPro" id="IPR036291">
    <property type="entry name" value="NAD(P)-bd_dom_sf"/>
</dbReference>
<evidence type="ECO:0000313" key="3">
    <source>
        <dbReference type="EMBL" id="KAJ9602143.1"/>
    </source>
</evidence>
<dbReference type="Proteomes" id="UP001172673">
    <property type="component" value="Unassembled WGS sequence"/>
</dbReference>
<gene>
    <name evidence="3" type="ORF">H2200_013263</name>
</gene>
<keyword evidence="2" id="KW-0560">Oxidoreductase</keyword>
<evidence type="ECO:0000256" key="1">
    <source>
        <dbReference type="ARBA" id="ARBA00006484"/>
    </source>
</evidence>
<name>A0AA38UEE1_9EURO</name>